<organism evidence="7 8">
    <name type="scientific">Hydrogenovibrio crunogenus</name>
    <dbReference type="NCBI Taxonomy" id="39765"/>
    <lineage>
        <taxon>Bacteria</taxon>
        <taxon>Pseudomonadati</taxon>
        <taxon>Pseudomonadota</taxon>
        <taxon>Gammaproteobacteria</taxon>
        <taxon>Thiotrichales</taxon>
        <taxon>Piscirickettsiaceae</taxon>
        <taxon>Hydrogenovibrio</taxon>
    </lineage>
</organism>
<dbReference type="PANTHER" id="PTHR34653:SF1">
    <property type="entry name" value="FLAGELLAR HOOK-BASAL BODY COMPLEX PROTEIN FLIE"/>
    <property type="match status" value="1"/>
</dbReference>
<evidence type="ECO:0000256" key="5">
    <source>
        <dbReference type="HAMAP-Rule" id="MF_00724"/>
    </source>
</evidence>
<gene>
    <name evidence="5 7" type="primary">fliE</name>
    <name evidence="7" type="ORF">GHNINEIG_01527</name>
</gene>
<comment type="similarity">
    <text evidence="2 5">Belongs to the FliE family.</text>
</comment>
<evidence type="ECO:0000256" key="6">
    <source>
        <dbReference type="SAM" id="Phobius"/>
    </source>
</evidence>
<dbReference type="NCBIfam" id="TIGR00205">
    <property type="entry name" value="fliE"/>
    <property type="match status" value="1"/>
</dbReference>
<feature type="transmembrane region" description="Helical" evidence="6">
    <location>
        <begin position="20"/>
        <end position="37"/>
    </location>
</feature>
<sequence>MVWLQLDVVNLTLNLAYELLNYVIISLLTMVLLQRLCDDKLEFYTKMSNSVDTQSLMLQMRSLAAEAASQSQPVQKAEKGAQAAENFSDLLSQSVNAVATEQNKSSAMKTAFEKGEDVDLTEVMVQAQKASLSFQAMTQVRNKLVEAYKDIKNMPI</sequence>
<keyword evidence="6" id="KW-1133">Transmembrane helix</keyword>
<keyword evidence="8" id="KW-1185">Reference proteome</keyword>
<keyword evidence="4 5" id="KW-0975">Bacterial flagellum</keyword>
<accession>A0A4P7P2D4</accession>
<name>A0A4P7P2D4_9GAMM</name>
<dbReference type="HAMAP" id="MF_00724">
    <property type="entry name" value="FliE"/>
    <property type="match status" value="1"/>
</dbReference>
<keyword evidence="7" id="KW-0282">Flagellum</keyword>
<dbReference type="GO" id="GO:0005198">
    <property type="term" value="F:structural molecule activity"/>
    <property type="evidence" value="ECO:0007669"/>
    <property type="project" value="UniProtKB-UniRule"/>
</dbReference>
<evidence type="ECO:0000256" key="4">
    <source>
        <dbReference type="ARBA" id="ARBA00023143"/>
    </source>
</evidence>
<dbReference type="AlphaFoldDB" id="A0A4P7P2D4"/>
<evidence type="ECO:0000256" key="1">
    <source>
        <dbReference type="ARBA" id="ARBA00004117"/>
    </source>
</evidence>
<dbReference type="EMBL" id="CP032096">
    <property type="protein sequence ID" value="QBZ83472.1"/>
    <property type="molecule type" value="Genomic_DNA"/>
</dbReference>
<keyword evidence="7" id="KW-0969">Cilium</keyword>
<keyword evidence="6" id="KW-0472">Membrane</keyword>
<evidence type="ECO:0000256" key="3">
    <source>
        <dbReference type="ARBA" id="ARBA00018024"/>
    </source>
</evidence>
<proteinExistence type="inferred from homology"/>
<evidence type="ECO:0000313" key="7">
    <source>
        <dbReference type="EMBL" id="QBZ83472.1"/>
    </source>
</evidence>
<protein>
    <recommendedName>
        <fullName evidence="3 5">Flagellar hook-basal body complex protein FliE</fullName>
    </recommendedName>
</protein>
<dbReference type="Pfam" id="PF02049">
    <property type="entry name" value="FliE"/>
    <property type="match status" value="1"/>
</dbReference>
<evidence type="ECO:0000313" key="8">
    <source>
        <dbReference type="Proteomes" id="UP000296201"/>
    </source>
</evidence>
<dbReference type="PANTHER" id="PTHR34653">
    <property type="match status" value="1"/>
</dbReference>
<reference evidence="7 8" key="1">
    <citation type="submission" date="2018-08" db="EMBL/GenBank/DDBJ databases">
        <title>Horizontal acquisition of hydrogen conversion ability and other habitat adaptations in Hydrogenovibrio crunogenus strains.</title>
        <authorList>
            <person name="Gonnella G."/>
            <person name="Adam N."/>
            <person name="Perner M."/>
        </authorList>
    </citation>
    <scope>NUCLEOTIDE SEQUENCE [LARGE SCALE GENOMIC DNA]</scope>
    <source>
        <strain evidence="7 8">SP-41</strain>
    </source>
</reference>
<dbReference type="GO" id="GO:0003774">
    <property type="term" value="F:cytoskeletal motor activity"/>
    <property type="evidence" value="ECO:0007669"/>
    <property type="project" value="InterPro"/>
</dbReference>
<keyword evidence="6" id="KW-0812">Transmembrane</keyword>
<comment type="subcellular location">
    <subcellularLocation>
        <location evidence="1 5">Bacterial flagellum basal body</location>
    </subcellularLocation>
</comment>
<dbReference type="InterPro" id="IPR001624">
    <property type="entry name" value="FliE"/>
</dbReference>
<dbReference type="PRINTS" id="PR01006">
    <property type="entry name" value="FLGHOOKFLIE"/>
</dbReference>
<dbReference type="Proteomes" id="UP000296201">
    <property type="component" value="Chromosome"/>
</dbReference>
<dbReference type="GO" id="GO:0071973">
    <property type="term" value="P:bacterial-type flagellum-dependent cell motility"/>
    <property type="evidence" value="ECO:0007669"/>
    <property type="project" value="InterPro"/>
</dbReference>
<evidence type="ECO:0000256" key="2">
    <source>
        <dbReference type="ARBA" id="ARBA00009272"/>
    </source>
</evidence>
<keyword evidence="7" id="KW-0966">Cell projection</keyword>
<dbReference type="GO" id="GO:0009425">
    <property type="term" value="C:bacterial-type flagellum basal body"/>
    <property type="evidence" value="ECO:0007669"/>
    <property type="project" value="UniProtKB-SubCell"/>
</dbReference>